<dbReference type="GO" id="GO:0004386">
    <property type="term" value="F:helicase activity"/>
    <property type="evidence" value="ECO:0007669"/>
    <property type="project" value="UniProtKB-KW"/>
</dbReference>
<keyword evidence="2" id="KW-0347">Helicase</keyword>
<dbReference type="SUPFAM" id="SSF52540">
    <property type="entry name" value="P-loop containing nucleoside triphosphate hydrolases"/>
    <property type="match status" value="1"/>
</dbReference>
<dbReference type="Proteomes" id="UP001144805">
    <property type="component" value="Unassembled WGS sequence"/>
</dbReference>
<dbReference type="RefSeq" id="WP_266337142.1">
    <property type="nucleotide sequence ID" value="NZ_JAPKNK010000001.1"/>
</dbReference>
<keyword evidence="2" id="KW-0067">ATP-binding</keyword>
<dbReference type="GO" id="GO:0016787">
    <property type="term" value="F:hydrolase activity"/>
    <property type="evidence" value="ECO:0007669"/>
    <property type="project" value="InterPro"/>
</dbReference>
<keyword evidence="2" id="KW-0378">Hydrolase</keyword>
<sequence>MPVLILIPTWLTKMLELKVFQSAAAKLIVDRFAFYSNHPDRPSKGNQPRPFFQALSALTGAGKTPILADSVTRLRAHLHAEPIVLWMSKARSVVGQTLTNFSEGGKYSHLVDGFRVLPIGNITPALLNDPNAPLLITTTTGLFNNKEQAEGNLHIYKRDKDTFGDESPWERLISRPGTGARRPLIVVYDEGHNLSEQQAEILAELQPDAYLLASATLRLPLNFTKSVVNPIKLWVEEADQQDDFKQLSATSEQGDVEPELFITTIVDSEKVVKAQLVKLALQFDGTTAAMDRAIDDLFERLNLIEQAVGEAQLPLRPKAIYVCKTNITDDGARDDPSLPFLKREAPPIRIWRYLVEQKGVSPERIAIYANLAFEAGTKPDAVNLFSKGDNDFDQFTAGDYQHIIFNLGLQEGWDDPACYLAYIDKSMGSSIQVEQIMGRVLRQYDATHYDNALLNTAHFFVRVDRESVFTDTIERVKAKLKAEGAPLSIIGNFGGAGSGSEDQYPKDLEGTALHHIFVDSEAARSRIAELINDFPHFVEGDANTVAGAKGASTVIDVIGESAPQPVQWQEAGHTNPVRLRWLVSTAMKSRSSRVLAVSDLHDPKFDIRVQAQSKADKLAETLAADATGSFYSLSELVYESGMPFTFGTMRIGKKAVAFNNSLYPRYAGLNKFELPFATALDDVGVPWHRNLSSGGFHIPLLSEGDTANFYPDFIVWKKGIVYCLDTKGSHLLTDAVARKLFDIQEDHKTRLLTRFISEGKQTALKAKPLPGGYTVWKMKSGSPTPIHVGSLEAAVKECLR</sequence>
<reference evidence="2" key="1">
    <citation type="submission" date="2022-11" db="EMBL/GenBank/DDBJ databases">
        <title>Biodiversity and phylogenetic relationships of bacteria.</title>
        <authorList>
            <person name="Machado R.A.R."/>
            <person name="Bhat A."/>
            <person name="Loulou A."/>
            <person name="Kallel S."/>
        </authorList>
    </citation>
    <scope>NUCLEOTIDE SEQUENCE</scope>
    <source>
        <strain evidence="2">K-TC2</strain>
    </source>
</reference>
<dbReference type="EMBL" id="JAPKNK010000001">
    <property type="protein sequence ID" value="MCX5568189.1"/>
    <property type="molecule type" value="Genomic_DNA"/>
</dbReference>
<accession>A0A9X3IJ50</accession>
<keyword evidence="2" id="KW-0547">Nucleotide-binding</keyword>
<comment type="caution">
    <text evidence="2">The sequence shown here is derived from an EMBL/GenBank/DDBJ whole genome shotgun (WGS) entry which is preliminary data.</text>
</comment>
<evidence type="ECO:0000259" key="1">
    <source>
        <dbReference type="Pfam" id="PF04851"/>
    </source>
</evidence>
<evidence type="ECO:0000313" key="2">
    <source>
        <dbReference type="EMBL" id="MCX5568189.1"/>
    </source>
</evidence>
<dbReference type="Pfam" id="PF04851">
    <property type="entry name" value="ResIII"/>
    <property type="match status" value="1"/>
</dbReference>
<dbReference type="InterPro" id="IPR027417">
    <property type="entry name" value="P-loop_NTPase"/>
</dbReference>
<dbReference type="InterPro" id="IPR006935">
    <property type="entry name" value="Helicase/UvrB_N"/>
</dbReference>
<gene>
    <name evidence="2" type="ORF">OSH07_03185</name>
</gene>
<evidence type="ECO:0000313" key="3">
    <source>
        <dbReference type="Proteomes" id="UP001144805"/>
    </source>
</evidence>
<proteinExistence type="predicted"/>
<keyword evidence="3" id="KW-1185">Reference proteome</keyword>
<dbReference type="GO" id="GO:0003677">
    <property type="term" value="F:DNA binding"/>
    <property type="evidence" value="ECO:0007669"/>
    <property type="project" value="InterPro"/>
</dbReference>
<dbReference type="Gene3D" id="3.40.50.300">
    <property type="entry name" value="P-loop containing nucleotide triphosphate hydrolases"/>
    <property type="match status" value="2"/>
</dbReference>
<dbReference type="AlphaFoldDB" id="A0A9X3IJ50"/>
<feature type="domain" description="Helicase/UvrB N-terminal" evidence="1">
    <location>
        <begin position="55"/>
        <end position="217"/>
    </location>
</feature>
<dbReference type="GO" id="GO:0005524">
    <property type="term" value="F:ATP binding"/>
    <property type="evidence" value="ECO:0007669"/>
    <property type="project" value="InterPro"/>
</dbReference>
<name>A0A9X3IJ50_9HYPH</name>
<organism evidence="2 3">
    <name type="scientific">Kaistia nematophila</name>
    <dbReference type="NCBI Taxonomy" id="2994654"/>
    <lineage>
        <taxon>Bacteria</taxon>
        <taxon>Pseudomonadati</taxon>
        <taxon>Pseudomonadota</taxon>
        <taxon>Alphaproteobacteria</taxon>
        <taxon>Hyphomicrobiales</taxon>
        <taxon>Kaistiaceae</taxon>
        <taxon>Kaistia</taxon>
    </lineage>
</organism>
<protein>
    <submittedName>
        <fullName evidence="2">DEAD/DEAH box helicase family protein</fullName>
    </submittedName>
</protein>